<evidence type="ECO:0000259" key="1">
    <source>
        <dbReference type="Pfam" id="PF07985"/>
    </source>
</evidence>
<dbReference type="RefSeq" id="XP_033518692.1">
    <property type="nucleotide sequence ID" value="XM_033670983.1"/>
</dbReference>
<dbReference type="PANTHER" id="PTHR42080:SF1">
    <property type="entry name" value="SRR1-LIKE DOMAIN-CONTAINING PROTEIN"/>
    <property type="match status" value="1"/>
</dbReference>
<keyword evidence="3" id="KW-1185">Reference proteome</keyword>
<dbReference type="Pfam" id="PF07985">
    <property type="entry name" value="SRR1"/>
    <property type="match status" value="1"/>
</dbReference>
<evidence type="ECO:0000313" key="2">
    <source>
        <dbReference type="EMBL" id="KAF2124299.1"/>
    </source>
</evidence>
<dbReference type="GeneID" id="54411415"/>
<sequence>MRGRRRVKRQQVEADDGWTTITHGLSNLSVGKGKEVSKEYMNSFMPTRTVEGLTSEKLLEDFKKLEDRWTETTCAKQIKAILDRREWDIGVAVCIGIGSFSLDWHHRHRSLWQLVLFMDVVGHLKEQNPSLTLYAQEPTFTPVDIAFLKSLAVTVVESAVESHISPQTFVYAPFVDWCILLPVFLKDKKPALYVGNEIQDDYTAVTQGKKGSLEKLDESNEVGKKFLQEREMARLEEFDMHLNALSGLCIYWNKEGEEEDDAQSREDS</sequence>
<accession>A0A6A5ZXN9</accession>
<feature type="domain" description="SRR1-like" evidence="1">
    <location>
        <begin position="82"/>
        <end position="252"/>
    </location>
</feature>
<dbReference type="InterPro" id="IPR012942">
    <property type="entry name" value="SRR1-like"/>
</dbReference>
<reference evidence="2" key="1">
    <citation type="journal article" date="2020" name="Stud. Mycol.">
        <title>101 Dothideomycetes genomes: a test case for predicting lifestyles and emergence of pathogens.</title>
        <authorList>
            <person name="Haridas S."/>
            <person name="Albert R."/>
            <person name="Binder M."/>
            <person name="Bloem J."/>
            <person name="Labutti K."/>
            <person name="Salamov A."/>
            <person name="Andreopoulos B."/>
            <person name="Baker S."/>
            <person name="Barry K."/>
            <person name="Bills G."/>
            <person name="Bluhm B."/>
            <person name="Cannon C."/>
            <person name="Castanera R."/>
            <person name="Culley D."/>
            <person name="Daum C."/>
            <person name="Ezra D."/>
            <person name="Gonzalez J."/>
            <person name="Henrissat B."/>
            <person name="Kuo A."/>
            <person name="Liang C."/>
            <person name="Lipzen A."/>
            <person name="Lutzoni F."/>
            <person name="Magnuson J."/>
            <person name="Mondo S."/>
            <person name="Nolan M."/>
            <person name="Ohm R."/>
            <person name="Pangilinan J."/>
            <person name="Park H.-J."/>
            <person name="Ramirez L."/>
            <person name="Alfaro M."/>
            <person name="Sun H."/>
            <person name="Tritt A."/>
            <person name="Yoshinaga Y."/>
            <person name="Zwiers L.-H."/>
            <person name="Turgeon B."/>
            <person name="Goodwin S."/>
            <person name="Spatafora J."/>
            <person name="Crous P."/>
            <person name="Grigoriev I."/>
        </authorList>
    </citation>
    <scope>NUCLEOTIDE SEQUENCE</scope>
    <source>
        <strain evidence="2">CBS 119687</strain>
    </source>
</reference>
<protein>
    <recommendedName>
        <fullName evidence="1">SRR1-like domain-containing protein</fullName>
    </recommendedName>
</protein>
<organism evidence="2 3">
    <name type="scientific">Dothidotthia symphoricarpi CBS 119687</name>
    <dbReference type="NCBI Taxonomy" id="1392245"/>
    <lineage>
        <taxon>Eukaryota</taxon>
        <taxon>Fungi</taxon>
        <taxon>Dikarya</taxon>
        <taxon>Ascomycota</taxon>
        <taxon>Pezizomycotina</taxon>
        <taxon>Dothideomycetes</taxon>
        <taxon>Pleosporomycetidae</taxon>
        <taxon>Pleosporales</taxon>
        <taxon>Dothidotthiaceae</taxon>
        <taxon>Dothidotthia</taxon>
    </lineage>
</organism>
<gene>
    <name evidence="2" type="ORF">P153DRAFT_390849</name>
</gene>
<dbReference type="OrthoDB" id="5318346at2759"/>
<evidence type="ECO:0000313" key="3">
    <source>
        <dbReference type="Proteomes" id="UP000799771"/>
    </source>
</evidence>
<dbReference type="EMBL" id="ML977520">
    <property type="protein sequence ID" value="KAF2124299.1"/>
    <property type="molecule type" value="Genomic_DNA"/>
</dbReference>
<dbReference type="PANTHER" id="PTHR42080">
    <property type="entry name" value="SRR1 DOMAIN-CONTAINING PROTEIN"/>
    <property type="match status" value="1"/>
</dbReference>
<name>A0A6A5ZXN9_9PLEO</name>
<dbReference type="AlphaFoldDB" id="A0A6A5ZXN9"/>
<proteinExistence type="predicted"/>
<dbReference type="Proteomes" id="UP000799771">
    <property type="component" value="Unassembled WGS sequence"/>
</dbReference>